<sequence length="211" mass="20384">MALVGFCGSRSFPASFAPLVSRVVCSVLSSRRSLAVGCCVGADASVLGAVLAAGVAPRLSVFAAFGPISPPWPARYVSAPGASSSVSAVSGVAGALTAGASVSWWAGGGPSVPLAGRLASRSSALVSAVAASGAGRGFVGFVSSPCPVGLSPSLSPSVCFPGSGSGSWSSLALAAGLGLPVVVFPVPPSGYRPSPDLPASWPGSWVRLVGA</sequence>
<gene>
    <name evidence="1" type="ORF">AVDCRST_MAG82-1311</name>
</gene>
<accession>A0A6J4PKW9</accession>
<dbReference type="EMBL" id="CADCVA010000183">
    <property type="protein sequence ID" value="CAA9419227.1"/>
    <property type="molecule type" value="Genomic_DNA"/>
</dbReference>
<organism evidence="1">
    <name type="scientific">uncultured Rubrobacteraceae bacterium</name>
    <dbReference type="NCBI Taxonomy" id="349277"/>
    <lineage>
        <taxon>Bacteria</taxon>
        <taxon>Bacillati</taxon>
        <taxon>Actinomycetota</taxon>
        <taxon>Rubrobacteria</taxon>
        <taxon>Rubrobacterales</taxon>
        <taxon>Rubrobacteraceae</taxon>
        <taxon>environmental samples</taxon>
    </lineage>
</organism>
<proteinExistence type="predicted"/>
<dbReference type="AlphaFoldDB" id="A0A6J4PKW9"/>
<name>A0A6J4PKW9_9ACTN</name>
<evidence type="ECO:0000313" key="1">
    <source>
        <dbReference type="EMBL" id="CAA9419227.1"/>
    </source>
</evidence>
<protein>
    <submittedName>
        <fullName evidence="1">Uncharacterized protein</fullName>
    </submittedName>
</protein>
<reference evidence="1" key="1">
    <citation type="submission" date="2020-02" db="EMBL/GenBank/DDBJ databases">
        <authorList>
            <person name="Meier V. D."/>
        </authorList>
    </citation>
    <scope>NUCLEOTIDE SEQUENCE</scope>
    <source>
        <strain evidence="1">AVDCRST_MAG82</strain>
    </source>
</reference>